<reference evidence="5 6" key="2">
    <citation type="submission" date="2018-12" db="EMBL/GenBank/DDBJ databases">
        <title>Nakamurella antarcticus sp. nov., isolated from Antarctica South Shetland Islands soil.</title>
        <authorList>
            <person name="Peng F."/>
        </authorList>
    </citation>
    <scope>NUCLEOTIDE SEQUENCE [LARGE SCALE GENOMIC DNA]</scope>
    <source>
        <strain evidence="5 6">S14-144</strain>
    </source>
</reference>
<keyword evidence="1" id="KW-0805">Transcription regulation</keyword>
<dbReference type="InterPro" id="IPR010982">
    <property type="entry name" value="Lambda_DNA-bd_dom_sf"/>
</dbReference>
<dbReference type="Pfam" id="PF00356">
    <property type="entry name" value="LacI"/>
    <property type="match status" value="1"/>
</dbReference>
<dbReference type="SUPFAM" id="SSF53822">
    <property type="entry name" value="Periplasmic binding protein-like I"/>
    <property type="match status" value="1"/>
</dbReference>
<dbReference type="PROSITE" id="PS50932">
    <property type="entry name" value="HTH_LACI_2"/>
    <property type="match status" value="1"/>
</dbReference>
<dbReference type="RefSeq" id="WP_124799562.1">
    <property type="nucleotide sequence ID" value="NZ_CP034170.1"/>
</dbReference>
<dbReference type="EMBL" id="CP034170">
    <property type="protein sequence ID" value="AZI58653.1"/>
    <property type="molecule type" value="Genomic_DNA"/>
</dbReference>
<dbReference type="Proteomes" id="UP000268084">
    <property type="component" value="Chromosome"/>
</dbReference>
<dbReference type="Pfam" id="PF13377">
    <property type="entry name" value="Peripla_BP_3"/>
    <property type="match status" value="1"/>
</dbReference>
<dbReference type="GO" id="GO:0003700">
    <property type="term" value="F:DNA-binding transcription factor activity"/>
    <property type="evidence" value="ECO:0007669"/>
    <property type="project" value="TreeGrafter"/>
</dbReference>
<sequence length="345" mass="36263">MAQHATLADVALLAGVSLATASRALAEGHGRTVGVDLRARVHAAALELNYSPNANAQAMRGRRFTIGMVVHDIADPVAATIASGVLAAAREKGIPVSIATTGTDADAEVRHVEMLRQLRVSAIILAGSRFVESSAQRWLEEEVAAMRGGGGSVVVIGQPQLHTDTIAVDNFGGAAHLARVLWSQGYRRFAVLAGPEELLTSQDRLAGFRQGLADNGRALPEENVLSSEMTRKGGYTAMTELLERDIDVDCVFAVTDMMAVGAMAALRDQRLSVPTDMAIAGFGDIPVLRDIQPSLTTVRLPLEQMGRRALALAISTSGSVDVTEPVVESVEGEVVVRASTPGLAG</sequence>
<accession>A0A3G8ZN22</accession>
<dbReference type="AlphaFoldDB" id="A0A3G8ZN22"/>
<dbReference type="PANTHER" id="PTHR30146">
    <property type="entry name" value="LACI-RELATED TRANSCRIPTIONAL REPRESSOR"/>
    <property type="match status" value="1"/>
</dbReference>
<dbReference type="InterPro" id="IPR000843">
    <property type="entry name" value="HTH_LacI"/>
</dbReference>
<dbReference type="SUPFAM" id="SSF47413">
    <property type="entry name" value="lambda repressor-like DNA-binding domains"/>
    <property type="match status" value="1"/>
</dbReference>
<dbReference type="CDD" id="cd01392">
    <property type="entry name" value="HTH_LacI"/>
    <property type="match status" value="1"/>
</dbReference>
<keyword evidence="3" id="KW-0804">Transcription</keyword>
<dbReference type="CDD" id="cd06267">
    <property type="entry name" value="PBP1_LacI_sugar_binding-like"/>
    <property type="match status" value="1"/>
</dbReference>
<keyword evidence="6" id="KW-1185">Reference proteome</keyword>
<dbReference type="GO" id="GO:0000976">
    <property type="term" value="F:transcription cis-regulatory region binding"/>
    <property type="evidence" value="ECO:0007669"/>
    <property type="project" value="TreeGrafter"/>
</dbReference>
<evidence type="ECO:0000256" key="3">
    <source>
        <dbReference type="ARBA" id="ARBA00023163"/>
    </source>
</evidence>
<dbReference type="InterPro" id="IPR028082">
    <property type="entry name" value="Peripla_BP_I"/>
</dbReference>
<evidence type="ECO:0000256" key="2">
    <source>
        <dbReference type="ARBA" id="ARBA00023125"/>
    </source>
</evidence>
<gene>
    <name evidence="5" type="ORF">EH165_11425</name>
</gene>
<proteinExistence type="predicted"/>
<keyword evidence="2" id="KW-0238">DNA-binding</keyword>
<evidence type="ECO:0000259" key="4">
    <source>
        <dbReference type="PROSITE" id="PS50932"/>
    </source>
</evidence>
<protein>
    <submittedName>
        <fullName evidence="5">LacI family transcriptional regulator</fullName>
    </submittedName>
</protein>
<evidence type="ECO:0000313" key="5">
    <source>
        <dbReference type="EMBL" id="AZI58653.1"/>
    </source>
</evidence>
<dbReference type="PANTHER" id="PTHR30146:SF153">
    <property type="entry name" value="LACTOSE OPERON REPRESSOR"/>
    <property type="match status" value="1"/>
</dbReference>
<evidence type="ECO:0000256" key="1">
    <source>
        <dbReference type="ARBA" id="ARBA00023015"/>
    </source>
</evidence>
<organism evidence="5 6">
    <name type="scientific">Nakamurella antarctica</name>
    <dbReference type="NCBI Taxonomy" id="1902245"/>
    <lineage>
        <taxon>Bacteria</taxon>
        <taxon>Bacillati</taxon>
        <taxon>Actinomycetota</taxon>
        <taxon>Actinomycetes</taxon>
        <taxon>Nakamurellales</taxon>
        <taxon>Nakamurellaceae</taxon>
        <taxon>Nakamurella</taxon>
    </lineage>
</organism>
<dbReference type="SMART" id="SM00354">
    <property type="entry name" value="HTH_LACI"/>
    <property type="match status" value="1"/>
</dbReference>
<dbReference type="Gene3D" id="1.10.260.40">
    <property type="entry name" value="lambda repressor-like DNA-binding domains"/>
    <property type="match status" value="1"/>
</dbReference>
<name>A0A3G8ZN22_9ACTN</name>
<dbReference type="Gene3D" id="3.40.50.2300">
    <property type="match status" value="2"/>
</dbReference>
<dbReference type="InterPro" id="IPR046335">
    <property type="entry name" value="LacI/GalR-like_sensor"/>
</dbReference>
<feature type="domain" description="HTH lacI-type" evidence="4">
    <location>
        <begin position="5"/>
        <end position="61"/>
    </location>
</feature>
<reference evidence="5 6" key="1">
    <citation type="submission" date="2018-11" db="EMBL/GenBank/DDBJ databases">
        <authorList>
            <person name="Da X."/>
        </authorList>
    </citation>
    <scope>NUCLEOTIDE SEQUENCE [LARGE SCALE GENOMIC DNA]</scope>
    <source>
        <strain evidence="5 6">S14-144</strain>
    </source>
</reference>
<evidence type="ECO:0000313" key="6">
    <source>
        <dbReference type="Proteomes" id="UP000268084"/>
    </source>
</evidence>
<dbReference type="KEGG" id="nak:EH165_11425"/>
<dbReference type="OrthoDB" id="3226810at2"/>